<dbReference type="InterPro" id="IPR000850">
    <property type="entry name" value="Adenylat/UMP-CMP_kin"/>
</dbReference>
<dbReference type="SUPFAM" id="SSF52540">
    <property type="entry name" value="P-loop containing nucleoside triphosphate hydrolases"/>
    <property type="match status" value="1"/>
</dbReference>
<keyword evidence="2" id="KW-0547">Nucleotide-binding</keyword>
<dbReference type="GO" id="GO:0005524">
    <property type="term" value="F:ATP binding"/>
    <property type="evidence" value="ECO:0007669"/>
    <property type="project" value="InterPro"/>
</dbReference>
<evidence type="ECO:0000256" key="3">
    <source>
        <dbReference type="ARBA" id="ARBA00022777"/>
    </source>
</evidence>
<name>A0AAD4K757_9MUSC</name>
<comment type="caution">
    <text evidence="4">The sequence shown here is derived from an EMBL/GenBank/DDBJ whole genome shotgun (WGS) entry which is preliminary data.</text>
</comment>
<dbReference type="InterPro" id="IPR027417">
    <property type="entry name" value="P-loop_NTPase"/>
</dbReference>
<proteinExistence type="predicted"/>
<accession>A0AAD4K757</accession>
<gene>
    <name evidence="4" type="ORF">KR093_007652</name>
</gene>
<dbReference type="PANTHER" id="PTHR23359">
    <property type="entry name" value="NUCLEOTIDE KINASE"/>
    <property type="match status" value="1"/>
</dbReference>
<dbReference type="AlphaFoldDB" id="A0AAD4K757"/>
<dbReference type="Pfam" id="PF00406">
    <property type="entry name" value="ADK"/>
    <property type="match status" value="1"/>
</dbReference>
<dbReference type="GO" id="GO:0019205">
    <property type="term" value="F:nucleobase-containing compound kinase activity"/>
    <property type="evidence" value="ECO:0007669"/>
    <property type="project" value="InterPro"/>
</dbReference>
<keyword evidence="5" id="KW-1185">Reference proteome</keyword>
<evidence type="ECO:0000313" key="4">
    <source>
        <dbReference type="EMBL" id="KAH8381539.1"/>
    </source>
</evidence>
<dbReference type="Gene3D" id="3.40.50.300">
    <property type="entry name" value="P-loop containing nucleotide triphosphate hydrolases"/>
    <property type="match status" value="1"/>
</dbReference>
<dbReference type="GO" id="GO:0006139">
    <property type="term" value="P:nucleobase-containing compound metabolic process"/>
    <property type="evidence" value="ECO:0007669"/>
    <property type="project" value="InterPro"/>
</dbReference>
<organism evidence="4 5">
    <name type="scientific">Drosophila rubida</name>
    <dbReference type="NCBI Taxonomy" id="30044"/>
    <lineage>
        <taxon>Eukaryota</taxon>
        <taxon>Metazoa</taxon>
        <taxon>Ecdysozoa</taxon>
        <taxon>Arthropoda</taxon>
        <taxon>Hexapoda</taxon>
        <taxon>Insecta</taxon>
        <taxon>Pterygota</taxon>
        <taxon>Neoptera</taxon>
        <taxon>Endopterygota</taxon>
        <taxon>Diptera</taxon>
        <taxon>Brachycera</taxon>
        <taxon>Muscomorpha</taxon>
        <taxon>Ephydroidea</taxon>
        <taxon>Drosophilidae</taxon>
        <taxon>Drosophila</taxon>
    </lineage>
</organism>
<protein>
    <recommendedName>
        <fullName evidence="6">Adenylate kinase 8</fullName>
    </recommendedName>
</protein>
<sequence>MSYPSDLDKSMIVKYSVGFMYYIEKHKLMEIMSRVFAELSLQTVPDMRLWLGQNIKRIAREVYSKALNVFHLGTTADYYQLPKNYYHRIVLHGRPGAGRRTLAHVLAKRWNLLILDADTLAYQHINGQQQDENALLLQRGIEDDNVYMRSEAIGNLIQERLLKPDALHRGWILYNYPNNRCEARELFEHFTVPPNRFIFLQIDEHTARMRQLMRSYKPSPQDTIVYLDRLMKQYRKSKPQLNAYLSHRREVLYVNATACFETVKCEIMSQLTKTPYVLGFKYGESSALD</sequence>
<dbReference type="EMBL" id="JAJJHW010000824">
    <property type="protein sequence ID" value="KAH8381539.1"/>
    <property type="molecule type" value="Genomic_DNA"/>
</dbReference>
<evidence type="ECO:0000256" key="1">
    <source>
        <dbReference type="ARBA" id="ARBA00022679"/>
    </source>
</evidence>
<keyword evidence="3" id="KW-0418">Kinase</keyword>
<dbReference type="Proteomes" id="UP001200034">
    <property type="component" value="Unassembled WGS sequence"/>
</dbReference>
<evidence type="ECO:0008006" key="6">
    <source>
        <dbReference type="Google" id="ProtNLM"/>
    </source>
</evidence>
<keyword evidence="1" id="KW-0808">Transferase</keyword>
<evidence type="ECO:0000313" key="5">
    <source>
        <dbReference type="Proteomes" id="UP001200034"/>
    </source>
</evidence>
<reference evidence="4" key="1">
    <citation type="journal article" date="2021" name="Mol. Ecol. Resour.">
        <title>Phylogenomic analyses of the genus Drosophila reveals genomic signals of climate adaptation.</title>
        <authorList>
            <person name="Li F."/>
            <person name="Rane R.V."/>
            <person name="Luria V."/>
            <person name="Xiong Z."/>
            <person name="Chen J."/>
            <person name="Li Z."/>
            <person name="Catullo R.A."/>
            <person name="Griffin P.C."/>
            <person name="Schiffer M."/>
            <person name="Pearce S."/>
            <person name="Lee S.F."/>
            <person name="McElroy K."/>
            <person name="Stocker A."/>
            <person name="Shirriffs J."/>
            <person name="Cockerell F."/>
            <person name="Coppin C."/>
            <person name="Sgro C.M."/>
            <person name="Karger A."/>
            <person name="Cain J.W."/>
            <person name="Weber J.A."/>
            <person name="Santpere G."/>
            <person name="Kirschner M.W."/>
            <person name="Hoffmann A.A."/>
            <person name="Oakeshott J.G."/>
            <person name="Zhang G."/>
        </authorList>
    </citation>
    <scope>NUCLEOTIDE SEQUENCE</scope>
    <source>
        <strain evidence="4">BGI-SZ-2011g</strain>
    </source>
</reference>
<evidence type="ECO:0000256" key="2">
    <source>
        <dbReference type="ARBA" id="ARBA00022741"/>
    </source>
</evidence>